<dbReference type="Proteomes" id="UP000002630">
    <property type="component" value="Linkage Group LG12"/>
</dbReference>
<reference evidence="3 4" key="1">
    <citation type="journal article" date="2010" name="Nature">
        <title>The Ectocarpus genome and the independent evolution of multicellularity in brown algae.</title>
        <authorList>
            <person name="Cock J.M."/>
            <person name="Sterck L."/>
            <person name="Rouze P."/>
            <person name="Scornet D."/>
            <person name="Allen A.E."/>
            <person name="Amoutzias G."/>
            <person name="Anthouard V."/>
            <person name="Artiguenave F."/>
            <person name="Aury J.M."/>
            <person name="Badger J.H."/>
            <person name="Beszteri B."/>
            <person name="Billiau K."/>
            <person name="Bonnet E."/>
            <person name="Bothwell J.H."/>
            <person name="Bowler C."/>
            <person name="Boyen C."/>
            <person name="Brownlee C."/>
            <person name="Carrano C.J."/>
            <person name="Charrier B."/>
            <person name="Cho G.Y."/>
            <person name="Coelho S.M."/>
            <person name="Collen J."/>
            <person name="Corre E."/>
            <person name="Da Silva C."/>
            <person name="Delage L."/>
            <person name="Delaroque N."/>
            <person name="Dittami S.M."/>
            <person name="Doulbeau S."/>
            <person name="Elias M."/>
            <person name="Farnham G."/>
            <person name="Gachon C.M."/>
            <person name="Gschloessl B."/>
            <person name="Heesch S."/>
            <person name="Jabbari K."/>
            <person name="Jubin C."/>
            <person name="Kawai H."/>
            <person name="Kimura K."/>
            <person name="Kloareg B."/>
            <person name="Kupper F.C."/>
            <person name="Lang D."/>
            <person name="Le Bail A."/>
            <person name="Leblanc C."/>
            <person name="Lerouge P."/>
            <person name="Lohr M."/>
            <person name="Lopez P.J."/>
            <person name="Martens C."/>
            <person name="Maumus F."/>
            <person name="Michel G."/>
            <person name="Miranda-Saavedra D."/>
            <person name="Morales J."/>
            <person name="Moreau H."/>
            <person name="Motomura T."/>
            <person name="Nagasato C."/>
            <person name="Napoli C.A."/>
            <person name="Nelson D.R."/>
            <person name="Nyvall-Collen P."/>
            <person name="Peters A.F."/>
            <person name="Pommier C."/>
            <person name="Potin P."/>
            <person name="Poulain J."/>
            <person name="Quesneville H."/>
            <person name="Read B."/>
            <person name="Rensing S.A."/>
            <person name="Ritter A."/>
            <person name="Rousvoal S."/>
            <person name="Samanta M."/>
            <person name="Samson G."/>
            <person name="Schroeder D.C."/>
            <person name="Segurens B."/>
            <person name="Strittmatter M."/>
            <person name="Tonon T."/>
            <person name="Tregear J.W."/>
            <person name="Valentin K."/>
            <person name="von Dassow P."/>
            <person name="Yamagishi T."/>
            <person name="Van de Peer Y."/>
            <person name="Wincker P."/>
        </authorList>
    </citation>
    <scope>NUCLEOTIDE SEQUENCE [LARGE SCALE GENOMIC DNA]</scope>
    <source>
        <strain evidence="4">Ec32 / CCAP1310/4</strain>
    </source>
</reference>
<keyword evidence="4" id="KW-1185">Reference proteome</keyword>
<evidence type="ECO:0000256" key="1">
    <source>
        <dbReference type="ARBA" id="ARBA00022723"/>
    </source>
</evidence>
<dbReference type="InterPro" id="IPR038492">
    <property type="entry name" value="GBBH-like_N_sf"/>
</dbReference>
<dbReference type="OrthoDB" id="10322583at2759"/>
<accession>D7FLG6</accession>
<dbReference type="AlphaFoldDB" id="D7FLG6"/>
<sequence length="103" mass="11344">MLRQAAAKVPPRFSAPKRWATGFVGGDRQPLVEAQDAWRRFVEGGRHGISAAVVVQPGGGVGQRVGVSWADGHKSEFSTKWLRDHAADAFNSHTKQRQFRHAL</sequence>
<dbReference type="InParanoid" id="D7FLG6"/>
<dbReference type="EMBL" id="FN648143">
    <property type="protein sequence ID" value="CBJ25782.1"/>
    <property type="molecule type" value="Genomic_DNA"/>
</dbReference>
<protein>
    <submittedName>
        <fullName evidence="3">Uncharacterized protein</fullName>
    </submittedName>
</protein>
<dbReference type="Gene3D" id="3.30.2020.30">
    <property type="match status" value="1"/>
</dbReference>
<gene>
    <name evidence="3" type="ORF">Esi_0016_0009</name>
</gene>
<proteinExistence type="predicted"/>
<keyword evidence="2" id="KW-0408">Iron</keyword>
<evidence type="ECO:0000313" key="3">
    <source>
        <dbReference type="EMBL" id="CBJ25782.1"/>
    </source>
</evidence>
<dbReference type="EMBL" id="FN649737">
    <property type="protein sequence ID" value="CBJ25782.1"/>
    <property type="molecule type" value="Genomic_DNA"/>
</dbReference>
<keyword evidence="1" id="KW-0479">Metal-binding</keyword>
<evidence type="ECO:0000256" key="2">
    <source>
        <dbReference type="ARBA" id="ARBA00023004"/>
    </source>
</evidence>
<evidence type="ECO:0000313" key="4">
    <source>
        <dbReference type="Proteomes" id="UP000002630"/>
    </source>
</evidence>
<dbReference type="GO" id="GO:0046872">
    <property type="term" value="F:metal ion binding"/>
    <property type="evidence" value="ECO:0007669"/>
    <property type="project" value="UniProtKB-KW"/>
</dbReference>
<organism evidence="3 4">
    <name type="scientific">Ectocarpus siliculosus</name>
    <name type="common">Brown alga</name>
    <name type="synonym">Conferva siliculosa</name>
    <dbReference type="NCBI Taxonomy" id="2880"/>
    <lineage>
        <taxon>Eukaryota</taxon>
        <taxon>Sar</taxon>
        <taxon>Stramenopiles</taxon>
        <taxon>Ochrophyta</taxon>
        <taxon>PX clade</taxon>
        <taxon>Phaeophyceae</taxon>
        <taxon>Ectocarpales</taxon>
        <taxon>Ectocarpaceae</taxon>
        <taxon>Ectocarpus</taxon>
    </lineage>
</organism>
<name>D7FLG6_ECTSI</name>